<keyword evidence="9" id="KW-0472">Membrane</keyword>
<keyword evidence="8" id="KW-0626">Porin</keyword>
<organism evidence="13 14">
    <name type="scientific">Accumulibacter regalis</name>
    <dbReference type="NCBI Taxonomy" id="522306"/>
    <lineage>
        <taxon>Bacteria</taxon>
        <taxon>Pseudomonadati</taxon>
        <taxon>Pseudomonadota</taxon>
        <taxon>Betaproteobacteria</taxon>
        <taxon>Candidatus Accumulibacter</taxon>
    </lineage>
</organism>
<evidence type="ECO:0000256" key="2">
    <source>
        <dbReference type="ARBA" id="ARBA00011233"/>
    </source>
</evidence>
<accession>A0A011QII5</accession>
<evidence type="ECO:0000256" key="9">
    <source>
        <dbReference type="ARBA" id="ARBA00023136"/>
    </source>
</evidence>
<evidence type="ECO:0000313" key="13">
    <source>
        <dbReference type="EMBL" id="EXI88855.1"/>
    </source>
</evidence>
<dbReference type="STRING" id="1454004.AW11_01958"/>
<sequence>MQKKLIALAVASLASGAALAQTNVTIYGVVDAGYVYSSGSAGPGMGTNTFSGIASGIAAGPRLGFKGEEALGNGLKAVFTLEYALNIDGNYGIGNNGADGSLNARQQFVGLSSDKLGTVALGRQYAPGFNAAARNDALDATDMSIQSSLSALSNSTITPNSPARFDNSITYTSATYSGFTGSAIYGFGEAGVTNSTSDNGKFGLGGNYANGPVNVDLVYQSRQKVVTTIGGGTVPVITGNGKDVNEWYVGGNYDFKVVKAFASYQALNNKNATSGEVNDSNLWTLGVSAPVGPGTLALSYGKLSLDKKNASDGDSWGAGTMYTYPLSKRTAVYAAYSYFSNDNNSLASQAIIVPGGVGAIGESNYTVGGGLVHSF</sequence>
<evidence type="ECO:0000256" key="8">
    <source>
        <dbReference type="ARBA" id="ARBA00023114"/>
    </source>
</evidence>
<dbReference type="GO" id="GO:0015288">
    <property type="term" value="F:porin activity"/>
    <property type="evidence" value="ECO:0007669"/>
    <property type="project" value="UniProtKB-KW"/>
</dbReference>
<dbReference type="AlphaFoldDB" id="A0A011QII5"/>
<dbReference type="eggNOG" id="COG3203">
    <property type="taxonomic scope" value="Bacteria"/>
</dbReference>
<keyword evidence="5" id="KW-0812">Transmembrane</keyword>
<dbReference type="EMBL" id="JEMY01000024">
    <property type="protein sequence ID" value="EXI88855.1"/>
    <property type="molecule type" value="Genomic_DNA"/>
</dbReference>
<evidence type="ECO:0000256" key="3">
    <source>
        <dbReference type="ARBA" id="ARBA00022448"/>
    </source>
</evidence>
<keyword evidence="4" id="KW-1134">Transmembrane beta strand</keyword>
<keyword evidence="10" id="KW-0998">Cell outer membrane</keyword>
<feature type="domain" description="Porin" evidence="12">
    <location>
        <begin position="7"/>
        <end position="344"/>
    </location>
</feature>
<dbReference type="PANTHER" id="PTHR34501">
    <property type="entry name" value="PROTEIN YDDL-RELATED"/>
    <property type="match status" value="1"/>
</dbReference>
<evidence type="ECO:0000256" key="1">
    <source>
        <dbReference type="ARBA" id="ARBA00004571"/>
    </source>
</evidence>
<reference evidence="13" key="1">
    <citation type="submission" date="2014-02" db="EMBL/GenBank/DDBJ databases">
        <title>Expanding our view of genomic diversity in Candidatus Accumulibacter clades.</title>
        <authorList>
            <person name="Skennerton C.T."/>
            <person name="Barr J.J."/>
            <person name="Slater F.R."/>
            <person name="Bond P.L."/>
            <person name="Tyson G.W."/>
        </authorList>
    </citation>
    <scope>NUCLEOTIDE SEQUENCE [LARGE SCALE GENOMIC DNA]</scope>
</reference>
<evidence type="ECO:0000256" key="10">
    <source>
        <dbReference type="ARBA" id="ARBA00023237"/>
    </source>
</evidence>
<gene>
    <name evidence="13" type="ORF">AW11_01958</name>
</gene>
<dbReference type="InterPro" id="IPR023614">
    <property type="entry name" value="Porin_dom_sf"/>
</dbReference>
<keyword evidence="7" id="KW-0406">Ion transport</keyword>
<dbReference type="InterPro" id="IPR050298">
    <property type="entry name" value="Gram-neg_bact_OMP"/>
</dbReference>
<keyword evidence="14" id="KW-1185">Reference proteome</keyword>
<dbReference type="CDD" id="cd00342">
    <property type="entry name" value="gram_neg_porins"/>
    <property type="match status" value="1"/>
</dbReference>
<keyword evidence="3" id="KW-0813">Transport</keyword>
<dbReference type="GO" id="GO:0046930">
    <property type="term" value="C:pore complex"/>
    <property type="evidence" value="ECO:0007669"/>
    <property type="project" value="UniProtKB-KW"/>
</dbReference>
<evidence type="ECO:0000256" key="11">
    <source>
        <dbReference type="SAM" id="SignalP"/>
    </source>
</evidence>
<keyword evidence="6 11" id="KW-0732">Signal</keyword>
<evidence type="ECO:0000259" key="12">
    <source>
        <dbReference type="Pfam" id="PF13609"/>
    </source>
</evidence>
<dbReference type="PATRIC" id="fig|1454004.3.peg.2023"/>
<evidence type="ECO:0000256" key="4">
    <source>
        <dbReference type="ARBA" id="ARBA00022452"/>
    </source>
</evidence>
<evidence type="ECO:0000256" key="5">
    <source>
        <dbReference type="ARBA" id="ARBA00022692"/>
    </source>
</evidence>
<dbReference type="GO" id="GO:0009279">
    <property type="term" value="C:cell outer membrane"/>
    <property type="evidence" value="ECO:0007669"/>
    <property type="project" value="UniProtKB-SubCell"/>
</dbReference>
<evidence type="ECO:0000313" key="14">
    <source>
        <dbReference type="Proteomes" id="UP000022141"/>
    </source>
</evidence>
<feature type="signal peptide" evidence="11">
    <location>
        <begin position="1"/>
        <end position="20"/>
    </location>
</feature>
<dbReference type="PANTHER" id="PTHR34501:SF9">
    <property type="entry name" value="MAJOR OUTER MEMBRANE PROTEIN P.IA"/>
    <property type="match status" value="1"/>
</dbReference>
<feature type="chain" id="PRO_5001463249" evidence="11">
    <location>
        <begin position="21"/>
        <end position="375"/>
    </location>
</feature>
<evidence type="ECO:0000256" key="6">
    <source>
        <dbReference type="ARBA" id="ARBA00022729"/>
    </source>
</evidence>
<comment type="caution">
    <text evidence="13">The sequence shown here is derived from an EMBL/GenBank/DDBJ whole genome shotgun (WGS) entry which is preliminary data.</text>
</comment>
<dbReference type="GO" id="GO:0006811">
    <property type="term" value="P:monoatomic ion transport"/>
    <property type="evidence" value="ECO:0007669"/>
    <property type="project" value="UniProtKB-KW"/>
</dbReference>
<protein>
    <submittedName>
        <fullName evidence="13">Outer membrane porin protein 32</fullName>
    </submittedName>
</protein>
<dbReference type="Proteomes" id="UP000022141">
    <property type="component" value="Unassembled WGS sequence"/>
</dbReference>
<dbReference type="SUPFAM" id="SSF56935">
    <property type="entry name" value="Porins"/>
    <property type="match status" value="1"/>
</dbReference>
<comment type="subunit">
    <text evidence="2">Homotrimer.</text>
</comment>
<dbReference type="Pfam" id="PF13609">
    <property type="entry name" value="Porin_4"/>
    <property type="match status" value="1"/>
</dbReference>
<proteinExistence type="predicted"/>
<dbReference type="Gene3D" id="2.40.160.10">
    <property type="entry name" value="Porin"/>
    <property type="match status" value="1"/>
</dbReference>
<comment type="subcellular location">
    <subcellularLocation>
        <location evidence="1">Cell outer membrane</location>
        <topology evidence="1">Multi-pass membrane protein</topology>
    </subcellularLocation>
</comment>
<dbReference type="InterPro" id="IPR033900">
    <property type="entry name" value="Gram_neg_porin_domain"/>
</dbReference>
<evidence type="ECO:0000256" key="7">
    <source>
        <dbReference type="ARBA" id="ARBA00023065"/>
    </source>
</evidence>
<name>A0A011QII5_ACCRE</name>